<feature type="transmembrane region" description="Helical" evidence="7">
    <location>
        <begin position="111"/>
        <end position="127"/>
    </location>
</feature>
<evidence type="ECO:0000256" key="3">
    <source>
        <dbReference type="ARBA" id="ARBA00022448"/>
    </source>
</evidence>
<evidence type="ECO:0000256" key="6">
    <source>
        <dbReference type="ARBA" id="ARBA00023136"/>
    </source>
</evidence>
<feature type="transmembrane region" description="Helical" evidence="7">
    <location>
        <begin position="133"/>
        <end position="154"/>
    </location>
</feature>
<feature type="transmembrane region" description="Helical" evidence="7">
    <location>
        <begin position="175"/>
        <end position="195"/>
    </location>
</feature>
<keyword evidence="5 7" id="KW-1133">Transmembrane helix</keyword>
<dbReference type="InterPro" id="IPR011701">
    <property type="entry name" value="MFS"/>
</dbReference>
<dbReference type="Proteomes" id="UP000799438">
    <property type="component" value="Unassembled WGS sequence"/>
</dbReference>
<dbReference type="GO" id="GO:0012505">
    <property type="term" value="C:endomembrane system"/>
    <property type="evidence" value="ECO:0007669"/>
    <property type="project" value="UniProtKB-SubCell"/>
</dbReference>
<reference evidence="9" key="1">
    <citation type="journal article" date="2020" name="Stud. Mycol.">
        <title>101 Dothideomycetes genomes: a test case for predicting lifestyles and emergence of pathogens.</title>
        <authorList>
            <person name="Haridas S."/>
            <person name="Albert R."/>
            <person name="Binder M."/>
            <person name="Bloem J."/>
            <person name="Labutti K."/>
            <person name="Salamov A."/>
            <person name="Andreopoulos B."/>
            <person name="Baker S."/>
            <person name="Barry K."/>
            <person name="Bills G."/>
            <person name="Bluhm B."/>
            <person name="Cannon C."/>
            <person name="Castanera R."/>
            <person name="Culley D."/>
            <person name="Daum C."/>
            <person name="Ezra D."/>
            <person name="Gonzalez J."/>
            <person name="Henrissat B."/>
            <person name="Kuo A."/>
            <person name="Liang C."/>
            <person name="Lipzen A."/>
            <person name="Lutzoni F."/>
            <person name="Magnuson J."/>
            <person name="Mondo S."/>
            <person name="Nolan M."/>
            <person name="Ohm R."/>
            <person name="Pangilinan J."/>
            <person name="Park H.-J."/>
            <person name="Ramirez L."/>
            <person name="Alfaro M."/>
            <person name="Sun H."/>
            <person name="Tritt A."/>
            <person name="Yoshinaga Y."/>
            <person name="Zwiers L.-H."/>
            <person name="Turgeon B."/>
            <person name="Goodwin S."/>
            <person name="Spatafora J."/>
            <person name="Crous P."/>
            <person name="Grigoriev I."/>
        </authorList>
    </citation>
    <scope>NUCLEOTIDE SEQUENCE</scope>
    <source>
        <strain evidence="9">CBS 121167</strain>
    </source>
</reference>
<dbReference type="RefSeq" id="XP_033391701.1">
    <property type="nucleotide sequence ID" value="XM_033541441.1"/>
</dbReference>
<feature type="transmembrane region" description="Helical" evidence="7">
    <location>
        <begin position="314"/>
        <end position="333"/>
    </location>
</feature>
<evidence type="ECO:0000256" key="5">
    <source>
        <dbReference type="ARBA" id="ARBA00022989"/>
    </source>
</evidence>
<protein>
    <recommendedName>
        <fullName evidence="8">Major facilitator superfamily (MFS) profile domain-containing protein</fullName>
    </recommendedName>
</protein>
<feature type="domain" description="Major facilitator superfamily (MFS) profile" evidence="8">
    <location>
        <begin position="46"/>
        <end position="425"/>
    </location>
</feature>
<dbReference type="Pfam" id="PF07690">
    <property type="entry name" value="MFS_1"/>
    <property type="match status" value="1"/>
</dbReference>
<keyword evidence="6 7" id="KW-0472">Membrane</keyword>
<evidence type="ECO:0000256" key="7">
    <source>
        <dbReference type="SAM" id="Phobius"/>
    </source>
</evidence>
<dbReference type="InterPro" id="IPR036259">
    <property type="entry name" value="MFS_trans_sf"/>
</dbReference>
<dbReference type="InterPro" id="IPR051788">
    <property type="entry name" value="MFS_Transporter"/>
</dbReference>
<feature type="transmembrane region" description="Helical" evidence="7">
    <location>
        <begin position="282"/>
        <end position="302"/>
    </location>
</feature>
<evidence type="ECO:0000256" key="1">
    <source>
        <dbReference type="ARBA" id="ARBA00004127"/>
    </source>
</evidence>
<evidence type="ECO:0000256" key="4">
    <source>
        <dbReference type="ARBA" id="ARBA00022692"/>
    </source>
</evidence>
<dbReference type="GeneID" id="54298937"/>
<dbReference type="OrthoDB" id="413079at2759"/>
<dbReference type="GO" id="GO:0016020">
    <property type="term" value="C:membrane"/>
    <property type="evidence" value="ECO:0007669"/>
    <property type="project" value="TreeGrafter"/>
</dbReference>
<feature type="transmembrane region" description="Helical" evidence="7">
    <location>
        <begin position="339"/>
        <end position="361"/>
    </location>
</feature>
<dbReference type="GO" id="GO:0022857">
    <property type="term" value="F:transmembrane transporter activity"/>
    <property type="evidence" value="ECO:0007669"/>
    <property type="project" value="InterPro"/>
</dbReference>
<keyword evidence="3" id="KW-0813">Transport</keyword>
<organism evidence="9 10">
    <name type="scientific">Aplosporella prunicola CBS 121167</name>
    <dbReference type="NCBI Taxonomy" id="1176127"/>
    <lineage>
        <taxon>Eukaryota</taxon>
        <taxon>Fungi</taxon>
        <taxon>Dikarya</taxon>
        <taxon>Ascomycota</taxon>
        <taxon>Pezizomycotina</taxon>
        <taxon>Dothideomycetes</taxon>
        <taxon>Dothideomycetes incertae sedis</taxon>
        <taxon>Botryosphaeriales</taxon>
        <taxon>Aplosporellaceae</taxon>
        <taxon>Aplosporella</taxon>
    </lineage>
</organism>
<evidence type="ECO:0000313" key="9">
    <source>
        <dbReference type="EMBL" id="KAF2135983.1"/>
    </source>
</evidence>
<proteinExistence type="inferred from homology"/>
<feature type="transmembrane region" description="Helical" evidence="7">
    <location>
        <begin position="44"/>
        <end position="71"/>
    </location>
</feature>
<feature type="transmembrane region" description="Helical" evidence="7">
    <location>
        <begin position="244"/>
        <end position="262"/>
    </location>
</feature>
<dbReference type="PANTHER" id="PTHR23514">
    <property type="entry name" value="BYPASS OF STOP CODON PROTEIN 6"/>
    <property type="match status" value="1"/>
</dbReference>
<dbReference type="InterPro" id="IPR020846">
    <property type="entry name" value="MFS_dom"/>
</dbReference>
<gene>
    <name evidence="9" type="ORF">K452DRAFT_292784</name>
</gene>
<name>A0A6A6AXU0_9PEZI</name>
<evidence type="ECO:0000259" key="8">
    <source>
        <dbReference type="PROSITE" id="PS50850"/>
    </source>
</evidence>
<feature type="transmembrane region" description="Helical" evidence="7">
    <location>
        <begin position="77"/>
        <end position="99"/>
    </location>
</feature>
<keyword evidence="10" id="KW-1185">Reference proteome</keyword>
<dbReference type="FunFam" id="1.20.1250.20:FF:000286">
    <property type="entry name" value="MFS efflux transporter"/>
    <property type="match status" value="1"/>
</dbReference>
<feature type="transmembrane region" description="Helical" evidence="7">
    <location>
        <begin position="403"/>
        <end position="422"/>
    </location>
</feature>
<evidence type="ECO:0000256" key="2">
    <source>
        <dbReference type="ARBA" id="ARBA00008335"/>
    </source>
</evidence>
<keyword evidence="4 7" id="KW-0812">Transmembrane</keyword>
<evidence type="ECO:0000313" key="10">
    <source>
        <dbReference type="Proteomes" id="UP000799438"/>
    </source>
</evidence>
<feature type="transmembrane region" description="Helical" evidence="7">
    <location>
        <begin position="201"/>
        <end position="223"/>
    </location>
</feature>
<dbReference type="PANTHER" id="PTHR23514:SF3">
    <property type="entry name" value="BYPASS OF STOP CODON PROTEIN 6"/>
    <property type="match status" value="1"/>
</dbReference>
<sequence>MTSSSLELQELPNERRDEVQFQNNSPPETAVTAIEKWNSSWTNIFRLGATAWGFLVMGGNDAAYGAIIPYLEEYYDLSYLVVSLVFFSPLGGYAAAAFLNNVIHMRLGQRGVAFIGPLCHIIAFVGISQHPKYPALIVFFLIAGFGNGIEDAAWNVWVGGLTNSNELLGMLHGTYGVGAVLSPLIATSLVTKAGWDWWTFYYFMIGGAVIEFGVLLSSFWSATGAKYRSSQAASSNKGSLKTALSFKTTWIAAIFLLGYVGVEVSLGGWVVKFMTSERGGKAFESGIVATGFWIGITVGRMVLGFITPRVGEKLAVSVYVAAALGFQLLFWLVPKFAVSATAVAFEGFFLGPLFPAVVVVTTKLLPANMHVSAVGFAAALGGGGAAIFPFAVGALAQAKGVSVLQPAIVGLLGALFVVWLLLPRNKDKKDDGTDVERSGAGVLQFCRKKMDSAVSHSRGAFGKLHTAK</sequence>
<feature type="transmembrane region" description="Helical" evidence="7">
    <location>
        <begin position="373"/>
        <end position="397"/>
    </location>
</feature>
<dbReference type="FunFam" id="1.20.1250.20:FF:000308">
    <property type="entry name" value="MFS efflux transporter"/>
    <property type="match status" value="1"/>
</dbReference>
<dbReference type="PROSITE" id="PS50850">
    <property type="entry name" value="MFS"/>
    <property type="match status" value="1"/>
</dbReference>
<dbReference type="Gene3D" id="1.20.1250.20">
    <property type="entry name" value="MFS general substrate transporter like domains"/>
    <property type="match status" value="2"/>
</dbReference>
<accession>A0A6A6AXU0</accession>
<dbReference type="EMBL" id="ML995540">
    <property type="protein sequence ID" value="KAF2135983.1"/>
    <property type="molecule type" value="Genomic_DNA"/>
</dbReference>
<comment type="similarity">
    <text evidence="2">Belongs to the major facilitator superfamily.</text>
</comment>
<dbReference type="AlphaFoldDB" id="A0A6A6AXU0"/>
<comment type="subcellular location">
    <subcellularLocation>
        <location evidence="1">Endomembrane system</location>
        <topology evidence="1">Multi-pass membrane protein</topology>
    </subcellularLocation>
</comment>
<dbReference type="SUPFAM" id="SSF103473">
    <property type="entry name" value="MFS general substrate transporter"/>
    <property type="match status" value="1"/>
</dbReference>